<evidence type="ECO:0000256" key="5">
    <source>
        <dbReference type="ARBA" id="ARBA00023136"/>
    </source>
</evidence>
<dbReference type="PANTHER" id="PTHR10010">
    <property type="entry name" value="SOLUTE CARRIER FAMILY 34 SODIUM PHOSPHATE , MEMBER 2-RELATED"/>
    <property type="match status" value="1"/>
</dbReference>
<dbReference type="GO" id="GO:0005886">
    <property type="term" value="C:plasma membrane"/>
    <property type="evidence" value="ECO:0007669"/>
    <property type="project" value="UniProtKB-SubCell"/>
</dbReference>
<dbReference type="NCBIfam" id="NF037997">
    <property type="entry name" value="Na_Pi_symport"/>
    <property type="match status" value="1"/>
</dbReference>
<accession>A0A845B7N8</accession>
<feature type="transmembrane region" description="Helical" evidence="6">
    <location>
        <begin position="133"/>
        <end position="155"/>
    </location>
</feature>
<dbReference type="AlphaFoldDB" id="A0A845B7N8"/>
<dbReference type="InterPro" id="IPR026022">
    <property type="entry name" value="PhoU_dom"/>
</dbReference>
<keyword evidence="4 6" id="KW-1133">Transmembrane helix</keyword>
<evidence type="ECO:0000256" key="4">
    <source>
        <dbReference type="ARBA" id="ARBA00022989"/>
    </source>
</evidence>
<dbReference type="InterPro" id="IPR003841">
    <property type="entry name" value="Na/Pi_transpt"/>
</dbReference>
<dbReference type="Pfam" id="PF01895">
    <property type="entry name" value="PhoU"/>
    <property type="match status" value="1"/>
</dbReference>
<proteinExistence type="predicted"/>
<evidence type="ECO:0000256" key="6">
    <source>
        <dbReference type="SAM" id="Phobius"/>
    </source>
</evidence>
<keyword evidence="9" id="KW-1185">Reference proteome</keyword>
<feature type="transmembrane region" description="Helical" evidence="6">
    <location>
        <begin position="285"/>
        <end position="305"/>
    </location>
</feature>
<dbReference type="PANTHER" id="PTHR10010:SF46">
    <property type="entry name" value="SODIUM-DEPENDENT PHOSPHATE TRANSPORT PROTEIN 2B"/>
    <property type="match status" value="1"/>
</dbReference>
<dbReference type="RefSeq" id="WP_160935186.1">
    <property type="nucleotide sequence ID" value="NZ_SNVJ01000001.1"/>
</dbReference>
<comment type="caution">
    <text evidence="8">The sequence shown here is derived from an EMBL/GenBank/DDBJ whole genome shotgun (WGS) entry which is preliminary data.</text>
</comment>
<dbReference type="InterPro" id="IPR004633">
    <property type="entry name" value="NaPi_cotrn-rel/YqeW-like"/>
</dbReference>
<keyword evidence="5 6" id="KW-0472">Membrane</keyword>
<dbReference type="NCBIfam" id="TIGR00704">
    <property type="entry name" value="NaPi_cotrn_rel"/>
    <property type="match status" value="1"/>
</dbReference>
<evidence type="ECO:0000313" key="8">
    <source>
        <dbReference type="EMBL" id="MXP62084.1"/>
    </source>
</evidence>
<keyword evidence="3 6" id="KW-0812">Transmembrane</keyword>
<feature type="transmembrane region" description="Helical" evidence="6">
    <location>
        <begin position="175"/>
        <end position="198"/>
    </location>
</feature>
<name>A0A845B7N8_9PROT</name>
<keyword evidence="2" id="KW-1003">Cell membrane</keyword>
<feature type="transmembrane region" description="Helical" evidence="6">
    <location>
        <begin position="68"/>
        <end position="92"/>
    </location>
</feature>
<dbReference type="Pfam" id="PF02690">
    <property type="entry name" value="Na_Pi_cotrans"/>
    <property type="match status" value="2"/>
</dbReference>
<dbReference type="OrthoDB" id="5778511at2"/>
<organism evidence="8 9">
    <name type="scientific">Teichococcus coralli</name>
    <dbReference type="NCBI Taxonomy" id="2545983"/>
    <lineage>
        <taxon>Bacteria</taxon>
        <taxon>Pseudomonadati</taxon>
        <taxon>Pseudomonadota</taxon>
        <taxon>Alphaproteobacteria</taxon>
        <taxon>Acetobacterales</taxon>
        <taxon>Roseomonadaceae</taxon>
        <taxon>Roseomonas</taxon>
    </lineage>
</organism>
<evidence type="ECO:0000313" key="9">
    <source>
        <dbReference type="Proteomes" id="UP000460715"/>
    </source>
</evidence>
<sequence>MTIILTLLDLAGIVALLLWGVRMVQTGVQRAFGPRLRVVLAAALGSRPRAFLAGLGVTTLLQSSTATGLMVTGLAAGGVVGLVPALAVMLGANIGTTLIVQLLSFDVAKVAPLLVLAGFLMFRRGMATRTRDLGRVAIGLGLMLMALHQLLAALTPYEALPALRDVFALLSAEPVVALLLAAALTWAAHSSVAVVLLVMSLAGRGVVSPEAALVLVLGANLGTAANPVLEGAPADDPAARRLPLGNLLIRALGCLVALPLLPWLAPLLLAAEPDAPRALADFHTAFNLILALAFLPLLPPYAALLKRLLPARLEQDDPTRPRHLDKAALEAPVVAVGLAAREALRLADVLQEMLQGVRDAFAQDNRRRITETRRMDDVLDRLNGAIKAYLMALDPEAMTEADQRRAERILIFATQIEQAGDVVDRNLMALAGKRLKRGLAFRPEQRKALLVMADRLAANLGLAASLFLTEDRRAARLLAEEKEQFRAIELAATQAHFAALRQGQGGVAEVDALQLDMIRDLKRVNAHLVEAAAYPVLRSEGALLPTRVAPEP</sequence>
<dbReference type="EMBL" id="SNVJ01000001">
    <property type="protein sequence ID" value="MXP62084.1"/>
    <property type="molecule type" value="Genomic_DNA"/>
</dbReference>
<feature type="transmembrane region" description="Helical" evidence="6">
    <location>
        <begin position="247"/>
        <end position="265"/>
    </location>
</feature>
<dbReference type="Proteomes" id="UP000460715">
    <property type="component" value="Unassembled WGS sequence"/>
</dbReference>
<feature type="domain" description="PhoU" evidence="7">
    <location>
        <begin position="345"/>
        <end position="421"/>
    </location>
</feature>
<reference evidence="8 9" key="1">
    <citation type="submission" date="2019-03" db="EMBL/GenBank/DDBJ databases">
        <title>Roseomonas sp. a novel Roseomonas species isolated from Sea whip Gorgonian.</title>
        <authorList>
            <person name="Li F."/>
            <person name="Pan X."/>
            <person name="Huang S."/>
            <person name="Li Z."/>
            <person name="Meng B."/>
        </authorList>
    </citation>
    <scope>NUCLEOTIDE SEQUENCE [LARGE SCALE GENOMIC DNA]</scope>
    <source>
        <strain evidence="8 9">M0104</strain>
    </source>
</reference>
<dbReference type="Gene3D" id="1.20.58.220">
    <property type="entry name" value="Phosphate transport system protein phou homolog 2, domain 2"/>
    <property type="match status" value="1"/>
</dbReference>
<dbReference type="SUPFAM" id="SSF109755">
    <property type="entry name" value="PhoU-like"/>
    <property type="match status" value="1"/>
</dbReference>
<protein>
    <submittedName>
        <fullName evidence="8">Na/Pi cotransporter family protein</fullName>
    </submittedName>
</protein>
<dbReference type="GO" id="GO:0005436">
    <property type="term" value="F:sodium:phosphate symporter activity"/>
    <property type="evidence" value="ECO:0007669"/>
    <property type="project" value="InterPro"/>
</dbReference>
<feature type="transmembrane region" description="Helical" evidence="6">
    <location>
        <begin position="98"/>
        <end position="121"/>
    </location>
</feature>
<gene>
    <name evidence="8" type="ORF">E0493_01790</name>
</gene>
<evidence type="ECO:0000259" key="7">
    <source>
        <dbReference type="Pfam" id="PF01895"/>
    </source>
</evidence>
<dbReference type="InterPro" id="IPR038078">
    <property type="entry name" value="PhoU-like_sf"/>
</dbReference>
<evidence type="ECO:0000256" key="1">
    <source>
        <dbReference type="ARBA" id="ARBA00004651"/>
    </source>
</evidence>
<dbReference type="GO" id="GO:0044341">
    <property type="term" value="P:sodium-dependent phosphate transport"/>
    <property type="evidence" value="ECO:0007669"/>
    <property type="project" value="InterPro"/>
</dbReference>
<evidence type="ECO:0000256" key="2">
    <source>
        <dbReference type="ARBA" id="ARBA00022475"/>
    </source>
</evidence>
<evidence type="ECO:0000256" key="3">
    <source>
        <dbReference type="ARBA" id="ARBA00022692"/>
    </source>
</evidence>
<comment type="subcellular location">
    <subcellularLocation>
        <location evidence="1">Cell membrane</location>
        <topology evidence="1">Multi-pass membrane protein</topology>
    </subcellularLocation>
</comment>